<protein>
    <submittedName>
        <fullName evidence="6">Potassium transporter TrkA</fullName>
    </submittedName>
</protein>
<organism evidence="6 7">
    <name type="scientific">Natronosalvus rutilus</name>
    <dbReference type="NCBI Taxonomy" id="2953753"/>
    <lineage>
        <taxon>Archaea</taxon>
        <taxon>Methanobacteriati</taxon>
        <taxon>Methanobacteriota</taxon>
        <taxon>Stenosarchaea group</taxon>
        <taxon>Halobacteria</taxon>
        <taxon>Halobacteriales</taxon>
        <taxon>Natrialbaceae</taxon>
        <taxon>Natronosalvus</taxon>
    </lineage>
</organism>
<dbReference type="AlphaFoldDB" id="A0A9E7N7L0"/>
<dbReference type="KEGG" id="sawl:NGM29_15650"/>
<evidence type="ECO:0000256" key="2">
    <source>
        <dbReference type="SAM" id="Phobius"/>
    </source>
</evidence>
<keyword evidence="2" id="KW-1133">Transmembrane helix</keyword>
<reference evidence="6" key="1">
    <citation type="submission" date="2022-06" db="EMBL/GenBank/DDBJ databases">
        <title>Diverse halophilic archaea isolated from saline environments.</title>
        <authorList>
            <person name="Cui H.-L."/>
        </authorList>
    </citation>
    <scope>NUCLEOTIDE SEQUENCE</scope>
    <source>
        <strain evidence="6">WLHS1</strain>
    </source>
</reference>
<keyword evidence="2" id="KW-0472">Membrane</keyword>
<accession>A0A9E7N7L0</accession>
<proteinExistence type="predicted"/>
<evidence type="ECO:0000259" key="3">
    <source>
        <dbReference type="Pfam" id="PF26501"/>
    </source>
</evidence>
<feature type="transmembrane region" description="Helical" evidence="2">
    <location>
        <begin position="12"/>
        <end position="32"/>
    </location>
</feature>
<feature type="region of interest" description="Disordered" evidence="1">
    <location>
        <begin position="253"/>
        <end position="298"/>
    </location>
</feature>
<feature type="transmembrane region" description="Helical" evidence="2">
    <location>
        <begin position="44"/>
        <end position="64"/>
    </location>
</feature>
<evidence type="ECO:0000259" key="5">
    <source>
        <dbReference type="Pfam" id="PF26503"/>
    </source>
</evidence>
<feature type="domain" description="DUF8167" evidence="5">
    <location>
        <begin position="215"/>
        <end position="327"/>
    </location>
</feature>
<evidence type="ECO:0000313" key="7">
    <source>
        <dbReference type="Proteomes" id="UP001056855"/>
    </source>
</evidence>
<keyword evidence="2" id="KW-0812">Transmembrane</keyword>
<feature type="compositionally biased region" description="Acidic residues" evidence="1">
    <location>
        <begin position="254"/>
        <end position="263"/>
    </location>
</feature>
<dbReference type="Pfam" id="PF26503">
    <property type="entry name" value="DUF8167_3rd"/>
    <property type="match status" value="1"/>
</dbReference>
<evidence type="ECO:0000313" key="6">
    <source>
        <dbReference type="EMBL" id="UTF53189.1"/>
    </source>
</evidence>
<dbReference type="GeneID" id="73291510"/>
<dbReference type="InterPro" id="IPR058603">
    <property type="entry name" value="DUF8167_2nd"/>
</dbReference>
<evidence type="ECO:0000256" key="1">
    <source>
        <dbReference type="SAM" id="MobiDB-lite"/>
    </source>
</evidence>
<dbReference type="InterPro" id="IPR058480">
    <property type="entry name" value="DUF8167_N"/>
</dbReference>
<dbReference type="Pfam" id="PF26501">
    <property type="entry name" value="DUF8167"/>
    <property type="match status" value="1"/>
</dbReference>
<feature type="domain" description="DUF8167" evidence="4">
    <location>
        <begin position="127"/>
        <end position="201"/>
    </location>
</feature>
<gene>
    <name evidence="6" type="ORF">NGM29_15650</name>
</gene>
<dbReference type="InterPro" id="IPR058604">
    <property type="entry name" value="DUF8167_3rd"/>
</dbReference>
<dbReference type="RefSeq" id="WP_254157426.1">
    <property type="nucleotide sequence ID" value="NZ_CP100355.1"/>
</dbReference>
<feature type="domain" description="DUF8167" evidence="3">
    <location>
        <begin position="7"/>
        <end position="101"/>
    </location>
</feature>
<name>A0A9E7N7L0_9EURY</name>
<keyword evidence="7" id="KW-1185">Reference proteome</keyword>
<dbReference type="EMBL" id="CP100355">
    <property type="protein sequence ID" value="UTF53189.1"/>
    <property type="molecule type" value="Genomic_DNA"/>
</dbReference>
<evidence type="ECO:0000259" key="4">
    <source>
        <dbReference type="Pfam" id="PF26502"/>
    </source>
</evidence>
<dbReference type="Proteomes" id="UP001056855">
    <property type="component" value="Chromosome"/>
</dbReference>
<dbReference type="Pfam" id="PF26502">
    <property type="entry name" value="DUF8167_2nd"/>
    <property type="match status" value="1"/>
</dbReference>
<sequence length="427" mass="45022">MATLPLEILLGLYLGLLTGIVPAFAAGSLGFLVRYFTGVGLPGFGVVVMALSIASVQGGLLGLVEPDIAQSPRLLVAVLVVLMLALYAHNQGDKLGAELPRHLSLTALRQRTLSADVVEFVGSVGQVTVRPTGEIHDLEGYPPLSPALRSTLKTGSWRFPADLPLSELSVRLEERLRTDHDLADVEVSIDERGQATIAAAPPSSGLSKRIPDGHRAVSLTTLVPTGTARGDEVVVDADGELVRGTVCSVRTEVDESLSADDATEAPATVDANDANSSDDEPVSPPTANAPRLATAGGTGRITVSLPRRRARTVLGAESIRLTVCARATEDAFEAFSRLREAGYAIRRAALRTADAARRLESEGSDLVCLARRRPDAGDAGTARNWQFGADVEGPLEAGDEVYVAGREPDVEAFLEPDTRATVTEGVR</sequence>